<accession>A0A917ACI4</accession>
<dbReference type="PANTHER" id="PTHR12110">
    <property type="entry name" value="HYDROXYPYRUVATE ISOMERASE"/>
    <property type="match status" value="1"/>
</dbReference>
<feature type="domain" description="Xylose isomerase-like TIM barrel" evidence="1">
    <location>
        <begin position="32"/>
        <end position="272"/>
    </location>
</feature>
<dbReference type="InterPro" id="IPR014621">
    <property type="entry name" value="UCP036778_sugar_epimerase"/>
</dbReference>
<comment type="caution">
    <text evidence="2">The sequence shown here is derived from an EMBL/GenBank/DDBJ whole genome shotgun (WGS) entry which is preliminary data.</text>
</comment>
<evidence type="ECO:0000313" key="2">
    <source>
        <dbReference type="EMBL" id="GGE42701.1"/>
    </source>
</evidence>
<dbReference type="PIRSF" id="PIRSF036778">
    <property type="entry name" value="UCP036778"/>
    <property type="match status" value="1"/>
</dbReference>
<sequence>MFHLQSGGAMLDFGLNQVTMPNATFDEFLCVAKELGCIGVELRNDLGRPFFDGIGPQEAYSCAKDHGLRILGLSQVYPCNRWTENTATEVRALIEIAEAVGAETISLIPCNDGSGTDEKSRSQDLQTALENCLPFLQDANQVALVEPLGFTRSSLRLKSELVQAVDALGAQDHIKLVHDTFHHALAGEDQLFPKQTGIVHISGVEANIPYDHMQDEHRILVGGGDRLNNITQIQALLDAGYTGAFSFECFAPEVQGLARPARAIRQSIDFISSQLKQKAA</sequence>
<dbReference type="Gene3D" id="3.20.20.150">
    <property type="entry name" value="Divalent-metal-dependent TIM barrel enzymes"/>
    <property type="match status" value="1"/>
</dbReference>
<dbReference type="Pfam" id="PF01261">
    <property type="entry name" value="AP_endonuc_2"/>
    <property type="match status" value="1"/>
</dbReference>
<protein>
    <submittedName>
        <fullName evidence="2">Sugar epimerase</fullName>
    </submittedName>
</protein>
<proteinExistence type="predicted"/>
<reference evidence="2" key="2">
    <citation type="submission" date="2020-09" db="EMBL/GenBank/DDBJ databases">
        <authorList>
            <person name="Sun Q."/>
            <person name="Zhou Y."/>
        </authorList>
    </citation>
    <scope>NUCLEOTIDE SEQUENCE</scope>
    <source>
        <strain evidence="2">CGMCC 1.16012</strain>
    </source>
</reference>
<dbReference type="InterPro" id="IPR050312">
    <property type="entry name" value="IolE/XylAMocC-like"/>
</dbReference>
<reference evidence="2" key="1">
    <citation type="journal article" date="2014" name="Int. J. Syst. Evol. Microbiol.">
        <title>Complete genome sequence of Corynebacterium casei LMG S-19264T (=DSM 44701T), isolated from a smear-ripened cheese.</title>
        <authorList>
            <consortium name="US DOE Joint Genome Institute (JGI-PGF)"/>
            <person name="Walter F."/>
            <person name="Albersmeier A."/>
            <person name="Kalinowski J."/>
            <person name="Ruckert C."/>
        </authorList>
    </citation>
    <scope>NUCLEOTIDE SEQUENCE</scope>
    <source>
        <strain evidence="2">CGMCC 1.16012</strain>
    </source>
</reference>
<evidence type="ECO:0000313" key="3">
    <source>
        <dbReference type="Proteomes" id="UP000606730"/>
    </source>
</evidence>
<dbReference type="EMBL" id="BMKN01000001">
    <property type="protein sequence ID" value="GGE42701.1"/>
    <property type="molecule type" value="Genomic_DNA"/>
</dbReference>
<dbReference type="Proteomes" id="UP000606730">
    <property type="component" value="Unassembled WGS sequence"/>
</dbReference>
<dbReference type="AlphaFoldDB" id="A0A917ACI4"/>
<dbReference type="PANTHER" id="PTHR12110:SF48">
    <property type="entry name" value="BLL3656 PROTEIN"/>
    <property type="match status" value="1"/>
</dbReference>
<name>A0A917ACI4_9RHOB</name>
<evidence type="ECO:0000259" key="1">
    <source>
        <dbReference type="Pfam" id="PF01261"/>
    </source>
</evidence>
<keyword evidence="3" id="KW-1185">Reference proteome</keyword>
<organism evidence="2 3">
    <name type="scientific">Actibacterium pelagium</name>
    <dbReference type="NCBI Taxonomy" id="2029103"/>
    <lineage>
        <taxon>Bacteria</taxon>
        <taxon>Pseudomonadati</taxon>
        <taxon>Pseudomonadota</taxon>
        <taxon>Alphaproteobacteria</taxon>
        <taxon>Rhodobacterales</taxon>
        <taxon>Roseobacteraceae</taxon>
        <taxon>Actibacterium</taxon>
    </lineage>
</organism>
<dbReference type="SUPFAM" id="SSF51658">
    <property type="entry name" value="Xylose isomerase-like"/>
    <property type="match status" value="1"/>
</dbReference>
<dbReference type="RefSeq" id="WP_229666100.1">
    <property type="nucleotide sequence ID" value="NZ_BMKN01000001.1"/>
</dbReference>
<dbReference type="InterPro" id="IPR013022">
    <property type="entry name" value="Xyl_isomerase-like_TIM-brl"/>
</dbReference>
<dbReference type="InterPro" id="IPR036237">
    <property type="entry name" value="Xyl_isomerase-like_sf"/>
</dbReference>
<gene>
    <name evidence="2" type="ORF">GCM10011517_07890</name>
</gene>